<reference evidence="1" key="1">
    <citation type="submission" date="2021-06" db="EMBL/GenBank/DDBJ databases">
        <title>Comparative genomics, transcriptomics and evolutionary studies reveal genomic signatures of adaptation to plant cell wall in hemibiotrophic fungi.</title>
        <authorList>
            <consortium name="DOE Joint Genome Institute"/>
            <person name="Baroncelli R."/>
            <person name="Diaz J.F."/>
            <person name="Benocci T."/>
            <person name="Peng M."/>
            <person name="Battaglia E."/>
            <person name="Haridas S."/>
            <person name="Andreopoulos W."/>
            <person name="Labutti K."/>
            <person name="Pangilinan J."/>
            <person name="Floch G.L."/>
            <person name="Makela M.R."/>
            <person name="Henrissat B."/>
            <person name="Grigoriev I.V."/>
            <person name="Crouch J.A."/>
            <person name="De Vries R.P."/>
            <person name="Sukno S.A."/>
            <person name="Thon M.R."/>
        </authorList>
    </citation>
    <scope>NUCLEOTIDE SEQUENCE</scope>
    <source>
        <strain evidence="1">CBS 125086</strain>
    </source>
</reference>
<proteinExistence type="predicted"/>
<dbReference type="AlphaFoldDB" id="A0AAD8Q0M8"/>
<protein>
    <submittedName>
        <fullName evidence="1">Uncharacterized protein</fullName>
    </submittedName>
</protein>
<dbReference type="Proteomes" id="UP001230504">
    <property type="component" value="Unassembled WGS sequence"/>
</dbReference>
<name>A0AAD8Q0M8_9PEZI</name>
<gene>
    <name evidence="1" type="ORF">LY79DRAFT_191078</name>
</gene>
<sequence length="144" mass="15892">MLTGHLSMSSRVSRTMQNASDLSLHKRILLIYDVQYTYCLPGRPLLLTQPLGCSWSYSLARPAGPMSYFEMPVAGAGSDRNTSSAASIDGLLLLRAGRWCFVIDPRAKGRSVMHALSRALILGCHRRRPKCARPSPRQSSSIPF</sequence>
<dbReference type="RefSeq" id="XP_060414539.1">
    <property type="nucleotide sequence ID" value="XM_060551390.1"/>
</dbReference>
<accession>A0AAD8Q0M8</accession>
<comment type="caution">
    <text evidence="1">The sequence shown here is derived from an EMBL/GenBank/DDBJ whole genome shotgun (WGS) entry which is preliminary data.</text>
</comment>
<organism evidence="1 2">
    <name type="scientific">Colletotrichum navitas</name>
    <dbReference type="NCBI Taxonomy" id="681940"/>
    <lineage>
        <taxon>Eukaryota</taxon>
        <taxon>Fungi</taxon>
        <taxon>Dikarya</taxon>
        <taxon>Ascomycota</taxon>
        <taxon>Pezizomycotina</taxon>
        <taxon>Sordariomycetes</taxon>
        <taxon>Hypocreomycetidae</taxon>
        <taxon>Glomerellales</taxon>
        <taxon>Glomerellaceae</taxon>
        <taxon>Colletotrichum</taxon>
        <taxon>Colletotrichum graminicola species complex</taxon>
    </lineage>
</organism>
<evidence type="ECO:0000313" key="1">
    <source>
        <dbReference type="EMBL" id="KAK1593215.1"/>
    </source>
</evidence>
<dbReference type="EMBL" id="JAHLJV010000027">
    <property type="protein sequence ID" value="KAK1593215.1"/>
    <property type="molecule type" value="Genomic_DNA"/>
</dbReference>
<evidence type="ECO:0000313" key="2">
    <source>
        <dbReference type="Proteomes" id="UP001230504"/>
    </source>
</evidence>
<keyword evidence="2" id="KW-1185">Reference proteome</keyword>
<dbReference type="GeneID" id="85435630"/>